<dbReference type="Ensembl" id="ENSCPBT00000013149.1">
    <property type="protein sequence ID" value="ENSCPBP00000010951.1"/>
    <property type="gene ID" value="ENSCPBG00000008392.1"/>
</dbReference>
<dbReference type="PANTHER" id="PTHR21101:SF12">
    <property type="entry name" value="RESISTIN"/>
    <property type="match status" value="1"/>
</dbReference>
<evidence type="ECO:0000256" key="5">
    <source>
        <dbReference type="ARBA" id="ARBA00022729"/>
    </source>
</evidence>
<dbReference type="GO" id="GO:0005179">
    <property type="term" value="F:hormone activity"/>
    <property type="evidence" value="ECO:0007669"/>
    <property type="project" value="UniProtKB-KW"/>
</dbReference>
<dbReference type="AlphaFoldDB" id="A0A8C3FMN2"/>
<sequence length="61" mass="6654">GLPTLLHTFQCSSLGPQIGDKPTDCACGMGCDSWYIRMNSTCYCQCGGINWTAMRCCKIVL</sequence>
<dbReference type="Gene3D" id="2.60.40.4230">
    <property type="entry name" value="Resistin head domain"/>
    <property type="match status" value="1"/>
</dbReference>
<proteinExistence type="inferred from homology"/>
<evidence type="ECO:0000256" key="1">
    <source>
        <dbReference type="ARBA" id="ARBA00004613"/>
    </source>
</evidence>
<dbReference type="Proteomes" id="UP000694380">
    <property type="component" value="Unplaced"/>
</dbReference>
<accession>A0A8C3FMN2</accession>
<comment type="similarity">
    <text evidence="2">Belongs to the resistin/FIZZ family.</text>
</comment>
<keyword evidence="4" id="KW-0372">Hormone</keyword>
<evidence type="ECO:0000256" key="2">
    <source>
        <dbReference type="ARBA" id="ARBA00007258"/>
    </source>
</evidence>
<evidence type="ECO:0000313" key="7">
    <source>
        <dbReference type="Ensembl" id="ENSCPBP00000010951.1"/>
    </source>
</evidence>
<keyword evidence="5" id="KW-0732">Signal</keyword>
<keyword evidence="8" id="KW-1185">Reference proteome</keyword>
<reference evidence="7" key="2">
    <citation type="submission" date="2025-09" db="UniProtKB">
        <authorList>
            <consortium name="Ensembl"/>
        </authorList>
    </citation>
    <scope>IDENTIFICATION</scope>
</reference>
<dbReference type="GO" id="GO:0005615">
    <property type="term" value="C:extracellular space"/>
    <property type="evidence" value="ECO:0007669"/>
    <property type="project" value="TreeGrafter"/>
</dbReference>
<evidence type="ECO:0000256" key="4">
    <source>
        <dbReference type="ARBA" id="ARBA00022702"/>
    </source>
</evidence>
<comment type="subcellular location">
    <subcellularLocation>
        <location evidence="1">Secreted</location>
    </subcellularLocation>
</comment>
<dbReference type="GeneTree" id="ENSGT00960000187251"/>
<dbReference type="InterPro" id="IPR036262">
    <property type="entry name" value="Resistin-like_sf"/>
</dbReference>
<evidence type="ECO:0000313" key="8">
    <source>
        <dbReference type="Proteomes" id="UP000694380"/>
    </source>
</evidence>
<name>A0A8C3FMN2_CHRPI</name>
<dbReference type="Pfam" id="PF06954">
    <property type="entry name" value="Resistin"/>
    <property type="match status" value="1"/>
</dbReference>
<evidence type="ECO:0000256" key="6">
    <source>
        <dbReference type="ARBA" id="ARBA00023157"/>
    </source>
</evidence>
<reference evidence="7" key="1">
    <citation type="submission" date="2025-08" db="UniProtKB">
        <authorList>
            <consortium name="Ensembl"/>
        </authorList>
    </citation>
    <scope>IDENTIFICATION</scope>
</reference>
<keyword evidence="3" id="KW-0964">Secreted</keyword>
<evidence type="ECO:0008006" key="9">
    <source>
        <dbReference type="Google" id="ProtNLM"/>
    </source>
</evidence>
<dbReference type="InterPro" id="IPR009714">
    <property type="entry name" value="RELM"/>
</dbReference>
<protein>
    <recommendedName>
        <fullName evidence="9">Resistin</fullName>
    </recommendedName>
</protein>
<dbReference type="SUPFAM" id="SSF111423">
    <property type="entry name" value="Resistin"/>
    <property type="match status" value="1"/>
</dbReference>
<keyword evidence="6" id="KW-1015">Disulfide bond</keyword>
<dbReference type="PANTHER" id="PTHR21101">
    <property type="entry name" value="RESISTIN"/>
    <property type="match status" value="1"/>
</dbReference>
<evidence type="ECO:0000256" key="3">
    <source>
        <dbReference type="ARBA" id="ARBA00022525"/>
    </source>
</evidence>
<organism evidence="7 8">
    <name type="scientific">Chrysemys picta bellii</name>
    <name type="common">Western painted turtle</name>
    <name type="synonym">Emys bellii</name>
    <dbReference type="NCBI Taxonomy" id="8478"/>
    <lineage>
        <taxon>Eukaryota</taxon>
        <taxon>Metazoa</taxon>
        <taxon>Chordata</taxon>
        <taxon>Craniata</taxon>
        <taxon>Vertebrata</taxon>
        <taxon>Euteleostomi</taxon>
        <taxon>Archelosauria</taxon>
        <taxon>Testudinata</taxon>
        <taxon>Testudines</taxon>
        <taxon>Cryptodira</taxon>
        <taxon>Durocryptodira</taxon>
        <taxon>Testudinoidea</taxon>
        <taxon>Emydidae</taxon>
        <taxon>Chrysemys</taxon>
    </lineage>
</organism>